<dbReference type="CDD" id="cd01300">
    <property type="entry name" value="YtcJ_like"/>
    <property type="match status" value="1"/>
</dbReference>
<dbReference type="Gene3D" id="3.10.310.70">
    <property type="match status" value="1"/>
</dbReference>
<dbReference type="Pfam" id="PF07969">
    <property type="entry name" value="Amidohydro_3"/>
    <property type="match status" value="1"/>
</dbReference>
<reference evidence="2 3" key="1">
    <citation type="submission" date="2023-07" db="EMBL/GenBank/DDBJ databases">
        <title>Genomic Encyclopedia of Type Strains, Phase IV (KMG-IV): sequencing the most valuable type-strain genomes for metagenomic binning, comparative biology and taxonomic classification.</title>
        <authorList>
            <person name="Goeker M."/>
        </authorList>
    </citation>
    <scope>NUCLEOTIDE SEQUENCE [LARGE SCALE GENOMIC DNA]</scope>
    <source>
        <strain evidence="2 3">DSM 4006</strain>
    </source>
</reference>
<dbReference type="InterPro" id="IPR032466">
    <property type="entry name" value="Metal_Hydrolase"/>
</dbReference>
<dbReference type="Gene3D" id="2.30.40.10">
    <property type="entry name" value="Urease, subunit C, domain 1"/>
    <property type="match status" value="1"/>
</dbReference>
<dbReference type="InterPro" id="IPR011059">
    <property type="entry name" value="Metal-dep_hydrolase_composite"/>
</dbReference>
<sequence length="554" mass="59892">MWMLTGANGYSFDPQQTRFDALVIDNGIVTAVGRRSDLSTMFAGQIDHELDVQGATVLPGFVDSHLHIAAVGEQAMALDLTEVRSKAALLQAVRQRAQTQPPDAWVIGLGWDENRFTDGGVPSLDELDAAADGRPMLLTRVCRHAYLANRAAFRCAGLTDDTPDPPDGRLGRDEAGHLNGWVYENASVPLRRAIPKWTEADWAQALALGMRAALQVGITAVHTDDTRNVGGFAPVWRIYDHLIREVGIPLRVHQLVDWHNLDDARLTLLESGIAPSDWLEVGAAKLFADGAFGGRTAWLSEPYWDDPASVGTPMYTPEELSERVRSARERGFPAVIHAIGDAGLDAALTAIAASRPTPQVSAPNASAWQVRTLRDRIVHAELIRPDLVARMRALGSRLVVDVQPRFACSDFPWVAHRVGPHRTPFVCAWRTLANAGLHLAGGSDAPIEPLAPLLGIHAAVTRRDGNETGPGYEMQEALTPEEAISLFTRDACFANGTEACKGVIAPGWWADLTVVDRDVVHPSHPDELRDAKVLLTIVGGKVAYAANGWSGGGS</sequence>
<comment type="caution">
    <text evidence="2">The sequence shown here is derived from an EMBL/GenBank/DDBJ whole genome shotgun (WGS) entry which is preliminary data.</text>
</comment>
<keyword evidence="3" id="KW-1185">Reference proteome</keyword>
<dbReference type="SUPFAM" id="SSF51556">
    <property type="entry name" value="Metallo-dependent hydrolases"/>
    <property type="match status" value="1"/>
</dbReference>
<evidence type="ECO:0000259" key="1">
    <source>
        <dbReference type="Pfam" id="PF07969"/>
    </source>
</evidence>
<accession>A0ABT9XIE8</accession>
<name>A0ABT9XIE8_9BACL</name>
<evidence type="ECO:0000313" key="2">
    <source>
        <dbReference type="EMBL" id="MDQ0190063.1"/>
    </source>
</evidence>
<dbReference type="InterPro" id="IPR013108">
    <property type="entry name" value="Amidohydro_3"/>
</dbReference>
<proteinExistence type="predicted"/>
<dbReference type="SUPFAM" id="SSF51338">
    <property type="entry name" value="Composite domain of metallo-dependent hydrolases"/>
    <property type="match status" value="1"/>
</dbReference>
<feature type="domain" description="Amidohydrolase 3" evidence="1">
    <location>
        <begin position="50"/>
        <end position="544"/>
    </location>
</feature>
<dbReference type="EMBL" id="JAUSTP010000014">
    <property type="protein sequence ID" value="MDQ0190063.1"/>
    <property type="molecule type" value="Genomic_DNA"/>
</dbReference>
<dbReference type="Gene3D" id="3.20.20.140">
    <property type="entry name" value="Metal-dependent hydrolases"/>
    <property type="match status" value="1"/>
</dbReference>
<organism evidence="2 3">
    <name type="scientific">Alicyclobacillus cycloheptanicus</name>
    <dbReference type="NCBI Taxonomy" id="1457"/>
    <lineage>
        <taxon>Bacteria</taxon>
        <taxon>Bacillati</taxon>
        <taxon>Bacillota</taxon>
        <taxon>Bacilli</taxon>
        <taxon>Bacillales</taxon>
        <taxon>Alicyclobacillaceae</taxon>
        <taxon>Alicyclobacillus</taxon>
    </lineage>
</organism>
<gene>
    <name evidence="2" type="ORF">J2S03_001926</name>
</gene>
<dbReference type="PANTHER" id="PTHR22642:SF2">
    <property type="entry name" value="PROTEIN LONG AFTER FAR-RED 3"/>
    <property type="match status" value="1"/>
</dbReference>
<dbReference type="Proteomes" id="UP001232973">
    <property type="component" value="Unassembled WGS sequence"/>
</dbReference>
<protein>
    <submittedName>
        <fullName evidence="2">Amidohydrolase YtcJ</fullName>
    </submittedName>
</protein>
<dbReference type="PANTHER" id="PTHR22642">
    <property type="entry name" value="IMIDAZOLONEPROPIONASE"/>
    <property type="match status" value="1"/>
</dbReference>
<evidence type="ECO:0000313" key="3">
    <source>
        <dbReference type="Proteomes" id="UP001232973"/>
    </source>
</evidence>
<dbReference type="InterPro" id="IPR033932">
    <property type="entry name" value="YtcJ-like"/>
</dbReference>